<evidence type="ECO:0000313" key="3">
    <source>
        <dbReference type="Proteomes" id="UP001189429"/>
    </source>
</evidence>
<proteinExistence type="predicted"/>
<reference evidence="2" key="1">
    <citation type="submission" date="2023-10" db="EMBL/GenBank/DDBJ databases">
        <authorList>
            <person name="Chen Y."/>
            <person name="Shah S."/>
            <person name="Dougan E. K."/>
            <person name="Thang M."/>
            <person name="Chan C."/>
        </authorList>
    </citation>
    <scope>NUCLEOTIDE SEQUENCE [LARGE SCALE GENOMIC DNA]</scope>
</reference>
<sequence>MSFFHNECSAESCRRAAGGSRAAGRLAVSRARVPTAGSWGPTLWARALMVVALAFRLLGPRCSLACSHPAMQPLLAGPARHAAARRMSGIGDVASTVALRGRGCATTGEQRATSNMSDHGRPAELLEKAGDVSGGSKHRALAKPPPPPKEPTLQHQVSMAHSRMRAVEKPQRDAVHRCEVWSLQKLRQRGFVSKLAEELEQTEQEHRRLVKALHAEAVAAEEAFPAPSKYTFSSIPDVSSTKALVIDRAKFLGNFDDYKLSETGKDQLGKRGQHDGDGAVIVSKSVVRGGTHQVSTARTSAGWPRKGRLMSQLKHVVPTKRPRGSQRQLLLMAPVARLPRASRLVQVRWMWPRRQLSCGSLLRGSCGFLTLSKLLPLRARERWQGGRDSESMLSPRGDILYRVALRRRAGDRRRAFRGHRALLQGR</sequence>
<organism evidence="2 3">
    <name type="scientific">Prorocentrum cordatum</name>
    <dbReference type="NCBI Taxonomy" id="2364126"/>
    <lineage>
        <taxon>Eukaryota</taxon>
        <taxon>Sar</taxon>
        <taxon>Alveolata</taxon>
        <taxon>Dinophyceae</taxon>
        <taxon>Prorocentrales</taxon>
        <taxon>Prorocentraceae</taxon>
        <taxon>Prorocentrum</taxon>
    </lineage>
</organism>
<dbReference type="Proteomes" id="UP001189429">
    <property type="component" value="Unassembled WGS sequence"/>
</dbReference>
<gene>
    <name evidence="2" type="ORF">PCOR1329_LOCUS61393</name>
</gene>
<feature type="region of interest" description="Disordered" evidence="1">
    <location>
        <begin position="130"/>
        <end position="153"/>
    </location>
</feature>
<evidence type="ECO:0000256" key="1">
    <source>
        <dbReference type="SAM" id="MobiDB-lite"/>
    </source>
</evidence>
<evidence type="ECO:0000313" key="2">
    <source>
        <dbReference type="EMBL" id="CAK0877285.1"/>
    </source>
</evidence>
<name>A0ABN9VUR7_9DINO</name>
<keyword evidence="3" id="KW-1185">Reference proteome</keyword>
<dbReference type="EMBL" id="CAUYUJ010017724">
    <property type="protein sequence ID" value="CAK0877285.1"/>
    <property type="molecule type" value="Genomic_DNA"/>
</dbReference>
<comment type="caution">
    <text evidence="2">The sequence shown here is derived from an EMBL/GenBank/DDBJ whole genome shotgun (WGS) entry which is preliminary data.</text>
</comment>
<accession>A0ABN9VUR7</accession>
<protein>
    <submittedName>
        <fullName evidence="2">Uncharacterized protein</fullName>
    </submittedName>
</protein>